<dbReference type="Pfam" id="PF26334">
    <property type="entry name" value="Gtf3_N"/>
    <property type="match status" value="1"/>
</dbReference>
<reference evidence="4 5" key="1">
    <citation type="journal article" date="2015" name="Genome Announc.">
        <title>Expanding the biotechnology potential of lactobacilli through comparative genomics of 213 strains and associated genera.</title>
        <authorList>
            <person name="Sun Z."/>
            <person name="Harris H.M."/>
            <person name="McCann A."/>
            <person name="Guo C."/>
            <person name="Argimon S."/>
            <person name="Zhang W."/>
            <person name="Yang X."/>
            <person name="Jeffery I.B."/>
            <person name="Cooney J.C."/>
            <person name="Kagawa T.F."/>
            <person name="Liu W."/>
            <person name="Song Y."/>
            <person name="Salvetti E."/>
            <person name="Wrobel A."/>
            <person name="Rasinkangas P."/>
            <person name="Parkhill J."/>
            <person name="Rea M.C."/>
            <person name="O'Sullivan O."/>
            <person name="Ritari J."/>
            <person name="Douillard F.P."/>
            <person name="Paul Ross R."/>
            <person name="Yang R."/>
            <person name="Briner A.E."/>
            <person name="Felis G.E."/>
            <person name="de Vos W.M."/>
            <person name="Barrangou R."/>
            <person name="Klaenhammer T.R."/>
            <person name="Caufield P.W."/>
            <person name="Cui Y."/>
            <person name="Zhang H."/>
            <person name="O'Toole P.W."/>
        </authorList>
    </citation>
    <scope>NUCLEOTIDE SEQUENCE [LARGE SCALE GENOMIC DNA]</scope>
    <source>
        <strain evidence="4 5">DSM 16230</strain>
    </source>
</reference>
<dbReference type="Proteomes" id="UP000051166">
    <property type="component" value="Unassembled WGS sequence"/>
</dbReference>
<dbReference type="InterPro" id="IPR058592">
    <property type="entry name" value="Gtf3_C"/>
</dbReference>
<dbReference type="STRING" id="1423801.FD50_GL001249"/>
<dbReference type="Pfam" id="PF26337">
    <property type="entry name" value="Gtf3_C"/>
    <property type="match status" value="1"/>
</dbReference>
<evidence type="ECO:0000313" key="4">
    <source>
        <dbReference type="EMBL" id="KRL97684.1"/>
    </source>
</evidence>
<protein>
    <submittedName>
        <fullName evidence="4">Beta-1,6-galactofuranosyltransferase</fullName>
    </submittedName>
</protein>
<sequence>MYDKGQNEAGPKAKVDVVRFLQNDGFTGIEFYFNGRRKAELMSIIQTLWDIPHRLRPLPLEVVLFQYPAFNERTNKKIVTQVRKQANSKLFYLLHDVEALRLRRNDKLFLQKEINFFNQSDGLIVHNDKMLGWLKENGVVKPMVSLQLFDYDNPQPLLEGRPFDRSMCFAGNLGKASFLNKLQLNHSLELFGPNQQASYQQNIHYCGSYSPEVLPQKLTQNFGLIWDGSSLEKCDGVFGEYLRYNDPHKASLYLSSGLPVIIWKEAALAEFVRRHGLGLVISNLHELDASLEAVSQDEYQRLCANVRKIAQKLRTGQFIRQAWHELMSKEQENKK</sequence>
<dbReference type="SUPFAM" id="SSF53756">
    <property type="entry name" value="UDP-Glycosyltransferase/glycogen phosphorylase"/>
    <property type="match status" value="1"/>
</dbReference>
<feature type="domain" description="Glucosyltransferase 3-like N-terminal" evidence="2">
    <location>
        <begin position="1"/>
        <end position="147"/>
    </location>
</feature>
<evidence type="ECO:0000259" key="2">
    <source>
        <dbReference type="Pfam" id="PF26334"/>
    </source>
</evidence>
<dbReference type="EMBL" id="AZFQ01000050">
    <property type="protein sequence ID" value="KRL97684.1"/>
    <property type="molecule type" value="Genomic_DNA"/>
</dbReference>
<dbReference type="GO" id="GO:0016740">
    <property type="term" value="F:transferase activity"/>
    <property type="evidence" value="ECO:0007669"/>
    <property type="project" value="UniProtKB-KW"/>
</dbReference>
<comment type="caution">
    <text evidence="4">The sequence shown here is derived from an EMBL/GenBank/DDBJ whole genome shotgun (WGS) entry which is preliminary data.</text>
</comment>
<dbReference type="AlphaFoldDB" id="A0A0R1UY71"/>
<organism evidence="4 5">
    <name type="scientific">Liquorilactobacillus satsumensis DSM 16230 = JCM 12392</name>
    <dbReference type="NCBI Taxonomy" id="1423801"/>
    <lineage>
        <taxon>Bacteria</taxon>
        <taxon>Bacillati</taxon>
        <taxon>Bacillota</taxon>
        <taxon>Bacilli</taxon>
        <taxon>Lactobacillales</taxon>
        <taxon>Lactobacillaceae</taxon>
        <taxon>Liquorilactobacillus</taxon>
    </lineage>
</organism>
<accession>A0A0R1UY71</accession>
<dbReference type="Gene3D" id="3.40.50.2000">
    <property type="entry name" value="Glycogen Phosphorylase B"/>
    <property type="match status" value="2"/>
</dbReference>
<name>A0A0R1UY71_9LACO</name>
<proteinExistence type="predicted"/>
<dbReference type="InterPro" id="IPR058591">
    <property type="entry name" value="Gtf3_N"/>
</dbReference>
<dbReference type="PIRSF" id="PIRSF007023">
    <property type="entry name" value="UDP-Galf_transf"/>
    <property type="match status" value="1"/>
</dbReference>
<evidence type="ECO:0000313" key="5">
    <source>
        <dbReference type="Proteomes" id="UP000051166"/>
    </source>
</evidence>
<keyword evidence="1 4" id="KW-0808">Transferase</keyword>
<evidence type="ECO:0000259" key="3">
    <source>
        <dbReference type="Pfam" id="PF26337"/>
    </source>
</evidence>
<feature type="domain" description="Glucosyltransferase 3-like C-terminal" evidence="3">
    <location>
        <begin position="167"/>
        <end position="324"/>
    </location>
</feature>
<gene>
    <name evidence="4" type="ORF">FD50_GL001249</name>
</gene>
<keyword evidence="5" id="KW-1185">Reference proteome</keyword>
<dbReference type="PATRIC" id="fig|1423801.4.peg.1277"/>
<evidence type="ECO:0000256" key="1">
    <source>
        <dbReference type="ARBA" id="ARBA00022679"/>
    </source>
</evidence>